<reference evidence="2 3" key="1">
    <citation type="submission" date="2016-10" db="EMBL/GenBank/DDBJ databases">
        <authorList>
            <person name="de Groot N.N."/>
        </authorList>
    </citation>
    <scope>NUCLEOTIDE SEQUENCE [LARGE SCALE GENOMIC DNA]</scope>
    <source>
        <strain evidence="2 3">DSM 22900</strain>
    </source>
</reference>
<organism evidence="2 3">
    <name type="scientific">Parapedobacter composti</name>
    <dbReference type="NCBI Taxonomy" id="623281"/>
    <lineage>
        <taxon>Bacteria</taxon>
        <taxon>Pseudomonadati</taxon>
        <taxon>Bacteroidota</taxon>
        <taxon>Sphingobacteriia</taxon>
        <taxon>Sphingobacteriales</taxon>
        <taxon>Sphingobacteriaceae</taxon>
        <taxon>Parapedobacter</taxon>
    </lineage>
</organism>
<dbReference type="SUPFAM" id="SSF52833">
    <property type="entry name" value="Thioredoxin-like"/>
    <property type="match status" value="1"/>
</dbReference>
<dbReference type="GO" id="GO:0016491">
    <property type="term" value="F:oxidoreductase activity"/>
    <property type="evidence" value="ECO:0007669"/>
    <property type="project" value="InterPro"/>
</dbReference>
<gene>
    <name evidence="2" type="ORF">SAMN05421747_11679</name>
</gene>
<dbReference type="PANTHER" id="PTHR13887">
    <property type="entry name" value="GLUTATHIONE S-TRANSFERASE KAPPA"/>
    <property type="match status" value="1"/>
</dbReference>
<protein>
    <submittedName>
        <fullName evidence="2">Protein disulfide-isomerase</fullName>
    </submittedName>
</protein>
<dbReference type="AlphaFoldDB" id="A0A1I1KN68"/>
<dbReference type="STRING" id="623281.SAMN05421747_11679"/>
<keyword evidence="3" id="KW-1185">Reference proteome</keyword>
<proteinExistence type="predicted"/>
<sequence length="245" mass="27258">MFKPGYLCQMKIEVWSDIVCPFCYIGKHNVEAALARFSESDAVELEWKSFQLDPELPKGVTYADTYQYLAQRKGIRIAQAREMTADVALSGKKAGVELNFERAIVANTWDAHRLIHLAQSVNRGNIVKEALFRAHFTDGKDISDYDTLIAVAKDAGLAEAAARTMLDSDLFAHEVTQDIQEARNLGIRGVPFFVFNRQYAVSGAQPPEVFLQTLQKAFAAWRIENPKVPLDVTDGPSCSPNGNCD</sequence>
<feature type="domain" description="DSBA-like thioredoxin" evidence="1">
    <location>
        <begin position="12"/>
        <end position="215"/>
    </location>
</feature>
<accession>A0A1I1KN68</accession>
<keyword evidence="2" id="KW-0413">Isomerase</keyword>
<name>A0A1I1KN68_9SPHI</name>
<dbReference type="Gene3D" id="3.40.30.10">
    <property type="entry name" value="Glutaredoxin"/>
    <property type="match status" value="1"/>
</dbReference>
<dbReference type="OrthoDB" id="9799122at2"/>
<dbReference type="EMBL" id="FOLL01000016">
    <property type="protein sequence ID" value="SFC61732.1"/>
    <property type="molecule type" value="Genomic_DNA"/>
</dbReference>
<dbReference type="InterPro" id="IPR001853">
    <property type="entry name" value="DSBA-like_thioredoxin_dom"/>
</dbReference>
<evidence type="ECO:0000259" key="1">
    <source>
        <dbReference type="Pfam" id="PF01323"/>
    </source>
</evidence>
<dbReference type="Pfam" id="PF01323">
    <property type="entry name" value="DSBA"/>
    <property type="match status" value="1"/>
</dbReference>
<evidence type="ECO:0000313" key="2">
    <source>
        <dbReference type="EMBL" id="SFC61732.1"/>
    </source>
</evidence>
<dbReference type="PANTHER" id="PTHR13887:SF41">
    <property type="entry name" value="THIOREDOXIN SUPERFAMILY PROTEIN"/>
    <property type="match status" value="1"/>
</dbReference>
<dbReference type="CDD" id="cd03024">
    <property type="entry name" value="DsbA_FrnE"/>
    <property type="match status" value="1"/>
</dbReference>
<dbReference type="InterPro" id="IPR036249">
    <property type="entry name" value="Thioredoxin-like_sf"/>
</dbReference>
<dbReference type="GO" id="GO:0016853">
    <property type="term" value="F:isomerase activity"/>
    <property type="evidence" value="ECO:0007669"/>
    <property type="project" value="UniProtKB-KW"/>
</dbReference>
<dbReference type="Proteomes" id="UP000199577">
    <property type="component" value="Unassembled WGS sequence"/>
</dbReference>
<evidence type="ECO:0000313" key="3">
    <source>
        <dbReference type="Proteomes" id="UP000199577"/>
    </source>
</evidence>